<dbReference type="AlphaFoldDB" id="A0A955I6Q0"/>
<organism evidence="1 2">
    <name type="scientific">Candidatus Dojkabacteria bacterium</name>
    <dbReference type="NCBI Taxonomy" id="2099670"/>
    <lineage>
        <taxon>Bacteria</taxon>
        <taxon>Candidatus Dojkabacteria</taxon>
    </lineage>
</organism>
<reference evidence="1" key="1">
    <citation type="submission" date="2020-04" db="EMBL/GenBank/DDBJ databases">
        <authorList>
            <person name="Zhang T."/>
        </authorList>
    </citation>
    <scope>NUCLEOTIDE SEQUENCE</scope>
    <source>
        <strain evidence="1">HKST-UBA12</strain>
    </source>
</reference>
<accession>A0A955I6Q0</accession>
<protein>
    <submittedName>
        <fullName evidence="1">Uncharacterized protein</fullName>
    </submittedName>
</protein>
<evidence type="ECO:0000313" key="2">
    <source>
        <dbReference type="Proteomes" id="UP000760819"/>
    </source>
</evidence>
<gene>
    <name evidence="1" type="ORF">KC640_00655</name>
</gene>
<reference evidence="1" key="2">
    <citation type="journal article" date="2021" name="Microbiome">
        <title>Successional dynamics and alternative stable states in a saline activated sludge microbial community over 9 years.</title>
        <authorList>
            <person name="Wang Y."/>
            <person name="Ye J."/>
            <person name="Ju F."/>
            <person name="Liu L."/>
            <person name="Boyd J.A."/>
            <person name="Deng Y."/>
            <person name="Parks D.H."/>
            <person name="Jiang X."/>
            <person name="Yin X."/>
            <person name="Woodcroft B.J."/>
            <person name="Tyson G.W."/>
            <person name="Hugenholtz P."/>
            <person name="Polz M.F."/>
            <person name="Zhang T."/>
        </authorList>
    </citation>
    <scope>NUCLEOTIDE SEQUENCE</scope>
    <source>
        <strain evidence="1">HKST-UBA12</strain>
    </source>
</reference>
<proteinExistence type="predicted"/>
<evidence type="ECO:0000313" key="1">
    <source>
        <dbReference type="EMBL" id="MCA9378914.1"/>
    </source>
</evidence>
<dbReference type="Proteomes" id="UP000760819">
    <property type="component" value="Unassembled WGS sequence"/>
</dbReference>
<name>A0A955I6Q0_9BACT</name>
<comment type="caution">
    <text evidence="1">The sequence shown here is derived from an EMBL/GenBank/DDBJ whole genome shotgun (WGS) entry which is preliminary data.</text>
</comment>
<dbReference type="EMBL" id="JAGQLI010000033">
    <property type="protein sequence ID" value="MCA9378914.1"/>
    <property type="molecule type" value="Genomic_DNA"/>
</dbReference>
<sequence length="175" mass="19778">MGRFNIGKIIMGDDLPNKMIYPDHFRQLQAFLRSLESIREQYPDAVIRIHDDLLRSGINPADYGLPWDTSTMVTNADLRHLGDSIDQATTSQLFLIIEIDGAEGDYPSEQVFREMVVAIISTAKSYGGVVKLPGKEVHNIDDVEYSLQVFEEDWGENAGKEYYSVEDELLVVFSS</sequence>